<protein>
    <submittedName>
        <fullName evidence="7">Amino acid ABC transporter substrate-binding protein</fullName>
    </submittedName>
</protein>
<evidence type="ECO:0000313" key="8">
    <source>
        <dbReference type="Proteomes" id="UP000034228"/>
    </source>
</evidence>
<dbReference type="EMBL" id="LAHO01000021">
    <property type="protein sequence ID" value="KKO44026.1"/>
    <property type="molecule type" value="Genomic_DNA"/>
</dbReference>
<comment type="caution">
    <text evidence="7">The sequence shown here is derived from an EMBL/GenBank/DDBJ whole genome shotgun (WGS) entry which is preliminary data.</text>
</comment>
<keyword evidence="3 5" id="KW-0732">Signal</keyword>
<name>A0A0M2V0C3_9GAMM</name>
<comment type="similarity">
    <text evidence="2 4">Belongs to the bacterial solute-binding protein 3 family.</text>
</comment>
<dbReference type="AlphaFoldDB" id="A0A0M2V0C3"/>
<evidence type="ECO:0000256" key="5">
    <source>
        <dbReference type="SAM" id="SignalP"/>
    </source>
</evidence>
<evidence type="ECO:0000256" key="1">
    <source>
        <dbReference type="ARBA" id="ARBA00004196"/>
    </source>
</evidence>
<evidence type="ECO:0000256" key="3">
    <source>
        <dbReference type="ARBA" id="ARBA00022729"/>
    </source>
</evidence>
<reference evidence="7 8" key="1">
    <citation type="submission" date="2015-03" db="EMBL/GenBank/DDBJ databases">
        <title>Draft genome sequences of two protease-producing strains of Arsukibacterium isolated from two cold and alkaline environments.</title>
        <authorList>
            <person name="Lylloff J.E."/>
            <person name="Skov L.B."/>
            <person name="Jepsen M."/>
            <person name="Hallin P.F."/>
            <person name="Sorensen S.J."/>
            <person name="Stougaard P."/>
            <person name="Glaring M.A."/>
        </authorList>
    </citation>
    <scope>NUCLEOTIDE SEQUENCE [LARGE SCALE GENOMIC DNA]</scope>
    <source>
        <strain evidence="7 8">GCM72</strain>
    </source>
</reference>
<dbReference type="SUPFAM" id="SSF53850">
    <property type="entry name" value="Periplasmic binding protein-like II"/>
    <property type="match status" value="1"/>
</dbReference>
<evidence type="ECO:0000313" key="7">
    <source>
        <dbReference type="EMBL" id="KKO44026.1"/>
    </source>
</evidence>
<dbReference type="PATRIC" id="fig|336831.14.peg.676"/>
<evidence type="ECO:0000256" key="2">
    <source>
        <dbReference type="ARBA" id="ARBA00010333"/>
    </source>
</evidence>
<evidence type="ECO:0000256" key="4">
    <source>
        <dbReference type="RuleBase" id="RU003744"/>
    </source>
</evidence>
<dbReference type="PROSITE" id="PS01039">
    <property type="entry name" value="SBP_BACTERIAL_3"/>
    <property type="match status" value="1"/>
</dbReference>
<dbReference type="InterPro" id="IPR001638">
    <property type="entry name" value="Solute-binding_3/MltF_N"/>
</dbReference>
<dbReference type="SMART" id="SM00062">
    <property type="entry name" value="PBPb"/>
    <property type="match status" value="1"/>
</dbReference>
<feature type="domain" description="Solute-binding protein family 3/N-terminal" evidence="6">
    <location>
        <begin position="46"/>
        <end position="274"/>
    </location>
</feature>
<keyword evidence="8" id="KW-1185">Reference proteome</keyword>
<comment type="subcellular location">
    <subcellularLocation>
        <location evidence="1">Cell envelope</location>
    </subcellularLocation>
</comment>
<feature type="signal peptide" evidence="5">
    <location>
        <begin position="1"/>
        <end position="24"/>
    </location>
</feature>
<accession>A0A0M2V0C3</accession>
<proteinExistence type="inferred from homology"/>
<gene>
    <name evidence="7" type="ORF">WG68_17700</name>
</gene>
<dbReference type="PANTHER" id="PTHR35936:SF19">
    <property type="entry name" value="AMINO-ACID-BINDING PROTEIN YXEM-RELATED"/>
    <property type="match status" value="1"/>
</dbReference>
<dbReference type="PROSITE" id="PS51257">
    <property type="entry name" value="PROKAR_LIPOPROTEIN"/>
    <property type="match status" value="1"/>
</dbReference>
<sequence>MKSIKLLVSFVILTLVVSCKPATAPDIAVPVEPAAQRMSAVPPQCSLTMGFDAWEPYQYMTVGNTVTGLDVELVRAVAANMQCELNIVQGSWVELLGLLKEGKIDFVLGASVTEDRQAFAYFSEPYRQEQFSLYVRRDDAELAVTDIRAFISAGHKLGIVNEYYYGDEIAELYASAEYRPQFVGAIISEMNMARLLDEEIDGFLEDSFVATSILRRKGLDALIKPHQITLGNNDVYVMFSKASVEEQLVEEFNRGLATIKQNGLYQQILQRYQD</sequence>
<dbReference type="Proteomes" id="UP000034228">
    <property type="component" value="Unassembled WGS sequence"/>
</dbReference>
<dbReference type="GO" id="GO:0030313">
    <property type="term" value="C:cell envelope"/>
    <property type="evidence" value="ECO:0007669"/>
    <property type="project" value="UniProtKB-SubCell"/>
</dbReference>
<dbReference type="InterPro" id="IPR018313">
    <property type="entry name" value="SBP_3_CS"/>
</dbReference>
<dbReference type="Pfam" id="PF00497">
    <property type="entry name" value="SBP_bac_3"/>
    <property type="match status" value="1"/>
</dbReference>
<dbReference type="Gene3D" id="3.40.190.10">
    <property type="entry name" value="Periplasmic binding protein-like II"/>
    <property type="match status" value="2"/>
</dbReference>
<dbReference type="PANTHER" id="PTHR35936">
    <property type="entry name" value="MEMBRANE-BOUND LYTIC MUREIN TRANSGLYCOSYLASE F"/>
    <property type="match status" value="1"/>
</dbReference>
<organism evidence="7 8">
    <name type="scientific">Arsukibacterium ikkense</name>
    <dbReference type="NCBI Taxonomy" id="336831"/>
    <lineage>
        <taxon>Bacteria</taxon>
        <taxon>Pseudomonadati</taxon>
        <taxon>Pseudomonadota</taxon>
        <taxon>Gammaproteobacteria</taxon>
        <taxon>Chromatiales</taxon>
        <taxon>Chromatiaceae</taxon>
        <taxon>Arsukibacterium</taxon>
    </lineage>
</organism>
<dbReference type="RefSeq" id="WP_046559059.1">
    <property type="nucleotide sequence ID" value="NZ_LAHO01000021.1"/>
</dbReference>
<evidence type="ECO:0000259" key="6">
    <source>
        <dbReference type="SMART" id="SM00062"/>
    </source>
</evidence>
<dbReference type="STRING" id="336831.WG68_17700"/>
<feature type="chain" id="PRO_5005644136" evidence="5">
    <location>
        <begin position="25"/>
        <end position="274"/>
    </location>
</feature>